<dbReference type="EMBL" id="JACHXM010000002">
    <property type="protein sequence ID" value="MBB3139868.1"/>
    <property type="molecule type" value="Genomic_DNA"/>
</dbReference>
<evidence type="ECO:0000256" key="1">
    <source>
        <dbReference type="ARBA" id="ARBA00004429"/>
    </source>
</evidence>
<dbReference type="PANTHER" id="PTHR35011">
    <property type="entry name" value="2,3-DIKETO-L-GULONATE TRAP TRANSPORTER SMALL PERMEASE PROTEIN YIAM"/>
    <property type="match status" value="1"/>
</dbReference>
<evidence type="ECO:0000256" key="2">
    <source>
        <dbReference type="ARBA" id="ARBA00022448"/>
    </source>
</evidence>
<dbReference type="Proteomes" id="UP000525987">
    <property type="component" value="Unassembled WGS sequence"/>
</dbReference>
<evidence type="ECO:0000313" key="12">
    <source>
        <dbReference type="Proteomes" id="UP000525987"/>
    </source>
</evidence>
<evidence type="ECO:0000259" key="10">
    <source>
        <dbReference type="Pfam" id="PF04290"/>
    </source>
</evidence>
<comment type="subunit">
    <text evidence="9">The complex comprises the extracytoplasmic solute receptor protein and the two transmembrane proteins.</text>
</comment>
<keyword evidence="7 9" id="KW-0472">Membrane</keyword>
<comment type="function">
    <text evidence="9">Part of the tripartite ATP-independent periplasmic (TRAP) transport system.</text>
</comment>
<evidence type="ECO:0000256" key="6">
    <source>
        <dbReference type="ARBA" id="ARBA00022989"/>
    </source>
</evidence>
<feature type="domain" description="Tripartite ATP-independent periplasmic transporters DctQ component" evidence="10">
    <location>
        <begin position="29"/>
        <end position="161"/>
    </location>
</feature>
<comment type="similarity">
    <text evidence="8 9">Belongs to the TRAP transporter small permease family.</text>
</comment>
<organism evidence="11 12">
    <name type="scientific">Halomonas organivorans</name>
    <dbReference type="NCBI Taxonomy" id="257772"/>
    <lineage>
        <taxon>Bacteria</taxon>
        <taxon>Pseudomonadati</taxon>
        <taxon>Pseudomonadota</taxon>
        <taxon>Gammaproteobacteria</taxon>
        <taxon>Oceanospirillales</taxon>
        <taxon>Halomonadaceae</taxon>
        <taxon>Halomonas</taxon>
    </lineage>
</organism>
<reference evidence="11 12" key="1">
    <citation type="submission" date="2020-08" db="EMBL/GenBank/DDBJ databases">
        <title>Genomic Encyclopedia of Type Strains, Phase III (KMG-III): the genomes of soil and plant-associated and newly described type strains.</title>
        <authorList>
            <person name="Whitman W."/>
        </authorList>
    </citation>
    <scope>NUCLEOTIDE SEQUENCE [LARGE SCALE GENOMIC DNA]</scope>
    <source>
        <strain evidence="11 12">CECT 5995</strain>
    </source>
</reference>
<keyword evidence="2 9" id="KW-0813">Transport</keyword>
<name>A0A7W5BWC9_9GAMM</name>
<keyword evidence="12" id="KW-1185">Reference proteome</keyword>
<dbReference type="PANTHER" id="PTHR35011:SF4">
    <property type="entry name" value="SLL1102 PROTEIN"/>
    <property type="match status" value="1"/>
</dbReference>
<evidence type="ECO:0000256" key="5">
    <source>
        <dbReference type="ARBA" id="ARBA00022692"/>
    </source>
</evidence>
<proteinExistence type="inferred from homology"/>
<keyword evidence="6 9" id="KW-1133">Transmembrane helix</keyword>
<evidence type="ECO:0000256" key="8">
    <source>
        <dbReference type="ARBA" id="ARBA00038436"/>
    </source>
</evidence>
<comment type="caution">
    <text evidence="11">The sequence shown here is derived from an EMBL/GenBank/DDBJ whole genome shotgun (WGS) entry which is preliminary data.</text>
</comment>
<keyword evidence="4 9" id="KW-0997">Cell inner membrane</keyword>
<protein>
    <recommendedName>
        <fullName evidence="9">TRAP transporter small permease protein</fullName>
    </recommendedName>
</protein>
<feature type="transmembrane region" description="Helical" evidence="9">
    <location>
        <begin position="134"/>
        <end position="155"/>
    </location>
</feature>
<evidence type="ECO:0000256" key="3">
    <source>
        <dbReference type="ARBA" id="ARBA00022475"/>
    </source>
</evidence>
<keyword evidence="3" id="KW-1003">Cell membrane</keyword>
<dbReference type="Pfam" id="PF04290">
    <property type="entry name" value="DctQ"/>
    <property type="match status" value="1"/>
</dbReference>
<dbReference type="InterPro" id="IPR007387">
    <property type="entry name" value="TRAP_DctQ"/>
</dbReference>
<feature type="transmembrane region" description="Helical" evidence="9">
    <location>
        <begin position="92"/>
        <end position="114"/>
    </location>
</feature>
<dbReference type="RefSeq" id="WP_183386285.1">
    <property type="nucleotide sequence ID" value="NZ_JACHXM010000002.1"/>
</dbReference>
<dbReference type="GO" id="GO:0022857">
    <property type="term" value="F:transmembrane transporter activity"/>
    <property type="evidence" value="ECO:0007669"/>
    <property type="project" value="UniProtKB-UniRule"/>
</dbReference>
<evidence type="ECO:0000256" key="4">
    <source>
        <dbReference type="ARBA" id="ARBA00022519"/>
    </source>
</evidence>
<accession>A0A7W5BWC9</accession>
<dbReference type="InterPro" id="IPR055348">
    <property type="entry name" value="DctQ"/>
</dbReference>
<gene>
    <name evidence="11" type="ORF">FHR96_000715</name>
</gene>
<evidence type="ECO:0000256" key="9">
    <source>
        <dbReference type="RuleBase" id="RU369079"/>
    </source>
</evidence>
<sequence length="181" mass="19807">MRALLKISDGIDALLNGLSKVASFALLGLIVVVVFDVTTRRLFQMGSTQLQEGEWHLHTILIMCFLGVTYIHNQHVRVDLVSGTFSSKGRELVELLGILLLLLPFCAVTGYYATDFAYTSFVRNEVSQSIDGLPYRWAIKSMLPLGIYLLALAGVSRGIRALVALIDPKPADLVAEEKGGV</sequence>
<keyword evidence="5 9" id="KW-0812">Transmembrane</keyword>
<feature type="transmembrane region" description="Helical" evidence="9">
    <location>
        <begin position="55"/>
        <end position="71"/>
    </location>
</feature>
<feature type="transmembrane region" description="Helical" evidence="9">
    <location>
        <begin position="21"/>
        <end position="43"/>
    </location>
</feature>
<dbReference type="GO" id="GO:0005886">
    <property type="term" value="C:plasma membrane"/>
    <property type="evidence" value="ECO:0007669"/>
    <property type="project" value="UniProtKB-SubCell"/>
</dbReference>
<dbReference type="AlphaFoldDB" id="A0A7W5BWC9"/>
<evidence type="ECO:0000313" key="11">
    <source>
        <dbReference type="EMBL" id="MBB3139868.1"/>
    </source>
</evidence>
<comment type="subcellular location">
    <subcellularLocation>
        <location evidence="1 9">Cell inner membrane</location>
        <topology evidence="1 9">Multi-pass membrane protein</topology>
    </subcellularLocation>
</comment>
<evidence type="ECO:0000256" key="7">
    <source>
        <dbReference type="ARBA" id="ARBA00023136"/>
    </source>
</evidence>